<keyword evidence="8" id="KW-0238">DNA-binding</keyword>
<evidence type="ECO:0000256" key="7">
    <source>
        <dbReference type="ARBA" id="ARBA00022840"/>
    </source>
</evidence>
<feature type="binding site" evidence="14">
    <location>
        <begin position="19"/>
        <end position="26"/>
    </location>
    <ligand>
        <name>ATP</name>
        <dbReference type="ChEBI" id="CHEBI:30616"/>
    </ligand>
</feature>
<evidence type="ECO:0000256" key="12">
    <source>
        <dbReference type="ARBA" id="ARBA00034808"/>
    </source>
</evidence>
<keyword evidence="5 14" id="KW-0347">Helicase</keyword>
<proteinExistence type="predicted"/>
<dbReference type="PROSITE" id="PS51198">
    <property type="entry name" value="UVRD_HELICASE_ATP_BIND"/>
    <property type="match status" value="1"/>
</dbReference>
<comment type="caution">
    <text evidence="17">The sequence shown here is derived from an EMBL/GenBank/DDBJ whole genome shotgun (WGS) entry which is preliminary data.</text>
</comment>
<evidence type="ECO:0000313" key="18">
    <source>
        <dbReference type="Proteomes" id="UP001236569"/>
    </source>
</evidence>
<reference evidence="17 18" key="1">
    <citation type="submission" date="2023-05" db="EMBL/GenBank/DDBJ databases">
        <title>Novel species of genus Flectobacillus isolated from stream in China.</title>
        <authorList>
            <person name="Lu H."/>
        </authorList>
    </citation>
    <scope>NUCLEOTIDE SEQUENCE [LARGE SCALE GENOMIC DNA]</scope>
    <source>
        <strain evidence="17 18">DC10W</strain>
    </source>
</reference>
<dbReference type="InterPro" id="IPR027417">
    <property type="entry name" value="P-loop_NTPase"/>
</dbReference>
<evidence type="ECO:0000313" key="17">
    <source>
        <dbReference type="EMBL" id="MDI9863890.1"/>
    </source>
</evidence>
<dbReference type="Pfam" id="PF13361">
    <property type="entry name" value="UvrD_C"/>
    <property type="match status" value="1"/>
</dbReference>
<dbReference type="Gene3D" id="3.40.50.300">
    <property type="entry name" value="P-loop containing nucleotide triphosphate hydrolases"/>
    <property type="match status" value="4"/>
</dbReference>
<comment type="catalytic activity">
    <reaction evidence="13">
        <text>ATP + H2O = ADP + phosphate + H(+)</text>
        <dbReference type="Rhea" id="RHEA:13065"/>
        <dbReference type="ChEBI" id="CHEBI:15377"/>
        <dbReference type="ChEBI" id="CHEBI:15378"/>
        <dbReference type="ChEBI" id="CHEBI:30616"/>
        <dbReference type="ChEBI" id="CHEBI:43474"/>
        <dbReference type="ChEBI" id="CHEBI:456216"/>
        <dbReference type="EC" id="5.6.2.4"/>
    </reaction>
</comment>
<keyword evidence="7 14" id="KW-0067">ATP-binding</keyword>
<evidence type="ECO:0000256" key="2">
    <source>
        <dbReference type="ARBA" id="ARBA00022741"/>
    </source>
</evidence>
<feature type="domain" description="UvrD-like helicase C-terminal" evidence="16">
    <location>
        <begin position="524"/>
        <end position="777"/>
    </location>
</feature>
<dbReference type="InterPro" id="IPR014017">
    <property type="entry name" value="DNA_helicase_UvrD-like_C"/>
</dbReference>
<dbReference type="Proteomes" id="UP001236569">
    <property type="component" value="Unassembled WGS sequence"/>
</dbReference>
<evidence type="ECO:0000259" key="16">
    <source>
        <dbReference type="PROSITE" id="PS51217"/>
    </source>
</evidence>
<dbReference type="InterPro" id="IPR014016">
    <property type="entry name" value="UvrD-like_ATP-bd"/>
</dbReference>
<protein>
    <recommendedName>
        <fullName evidence="12">DNA 3'-5' helicase</fullName>
        <ecNumber evidence="12">5.6.2.4</ecNumber>
    </recommendedName>
</protein>
<keyword evidence="6" id="KW-0269">Exonuclease</keyword>
<comment type="catalytic activity">
    <reaction evidence="11">
        <text>Couples ATP hydrolysis with the unwinding of duplex DNA by translocating in the 3'-5' direction.</text>
        <dbReference type="EC" id="5.6.2.4"/>
    </reaction>
</comment>
<name>A0ABT6YK33_9BACT</name>
<evidence type="ECO:0000256" key="11">
    <source>
        <dbReference type="ARBA" id="ARBA00034617"/>
    </source>
</evidence>
<dbReference type="InterPro" id="IPR000212">
    <property type="entry name" value="DNA_helicase_UvrD/REP"/>
</dbReference>
<keyword evidence="4 14" id="KW-0378">Hydrolase</keyword>
<evidence type="ECO:0000256" key="14">
    <source>
        <dbReference type="PROSITE-ProRule" id="PRU00560"/>
    </source>
</evidence>
<sequence length="1100" mass="126074">MTDFLSASQHETYFKIYSSSAGSGKTYTLAKEYIKLALRSKSPWYFNHILAVTFTNKAAGEMKERILKYLRIFSSNDPQEQATEQGLFNQILEELQQEGIEIDDVTLRARASATFKHIIHEYANFSVSTIDSFVQRVVSAFTEELGFPFNFEVNLDSEVLLDAAVEQLLQKTNTETYEQITEAIKSFALDKATDGRSWNGINDEIANFGRDLLNDQFQEHIEKLGALEPLDFLKIEQQLKDFNQGVEKHIKEIVAIALETANENDLTVDDFPFKKSGPFGYFIQLANGADIFKEPGARFLNALSDNTWHAKSTTKPIAATIMGIADTLTDTGNFLLEAQKRLKPRFLLYREILKQIKKLALLSQLKKEIAAIQDESGQIHISEFNRKILEIVVNEPIPFIYERLGERYNHILIDEFQDTSTLQWHNFLPLIENALASGHFNLAVGDAKQSIYRFRGGEMGLIVNLHKKQIDDLTKPIADDTFLVERYESIRPYIKPENLNTNYRSSAEVINFNNALFEAIKVDPEYLAIAPSLPRVYDEYFAQKVPAKPLEGGHVQVDFIIGKETDRLMIEKVEQILEEVLAIGYKLKDVAVLCRRNKDSKVIANALKERNIDVISSDSLSLAASDAVNLIMAIMKVVQNPDNALAKYEAVYLYYRVVLHKVPNTQENKVIKETIESRDILKFFELIDKNLVPTALQQMSLYEIAEKLLQTFELFKHDKELDFIFRFLDVVIEFQHMKSTHLTDFINYWENKKESLSIMSPAGQNAVTVTSVHKSKGLEFPVVIIPYCHWSIDTGLNSSRWFGLEDEGLFEELIVEQAEENITKALTTAPLKMVKELENTHLVEEYRAEKEETFLESLNMLYVALTRPKDRLYMVVKRDSRNLNKTVGGLLLRFVDGEGMPPEEPFTKVLYDGLPKVLKPEKEKIAPTMTIQEIVTSERSQTIQLKQSAERLFDLETFEKSKDYGNKVHAAFAKIKTKKDIDSALADLQREGLIVENEQEELKATIQKIIDLPEISPFFEVPERFIRNEREILRPNQSPLRPDRVIKMGSKIVILDYKTGSKSNSHKYQVKDYQKIYQAMGYTEVEGYLVYLETMEIVKV</sequence>
<dbReference type="PANTHER" id="PTHR11070">
    <property type="entry name" value="UVRD / RECB / PCRA DNA HELICASE FAMILY MEMBER"/>
    <property type="match status" value="1"/>
</dbReference>
<evidence type="ECO:0000256" key="6">
    <source>
        <dbReference type="ARBA" id="ARBA00022839"/>
    </source>
</evidence>
<keyword evidence="1" id="KW-0540">Nuclease</keyword>
<evidence type="ECO:0000256" key="5">
    <source>
        <dbReference type="ARBA" id="ARBA00022806"/>
    </source>
</evidence>
<dbReference type="Pfam" id="PF00580">
    <property type="entry name" value="UvrD-helicase"/>
    <property type="match status" value="1"/>
</dbReference>
<keyword evidence="3" id="KW-0227">DNA damage</keyword>
<evidence type="ECO:0000256" key="1">
    <source>
        <dbReference type="ARBA" id="ARBA00022722"/>
    </source>
</evidence>
<evidence type="ECO:0000259" key="15">
    <source>
        <dbReference type="PROSITE" id="PS51198"/>
    </source>
</evidence>
<gene>
    <name evidence="17" type="ORF">QM480_06120</name>
</gene>
<dbReference type="SUPFAM" id="SSF52540">
    <property type="entry name" value="P-loop containing nucleoside triphosphate hydrolases"/>
    <property type="match status" value="1"/>
</dbReference>
<dbReference type="PROSITE" id="PS51217">
    <property type="entry name" value="UVRD_HELICASE_CTER"/>
    <property type="match status" value="1"/>
</dbReference>
<dbReference type="EMBL" id="JASHID010000003">
    <property type="protein sequence ID" value="MDI9863890.1"/>
    <property type="molecule type" value="Genomic_DNA"/>
</dbReference>
<keyword evidence="2 14" id="KW-0547">Nucleotide-binding</keyword>
<evidence type="ECO:0000256" key="4">
    <source>
        <dbReference type="ARBA" id="ARBA00022801"/>
    </source>
</evidence>
<evidence type="ECO:0000256" key="10">
    <source>
        <dbReference type="ARBA" id="ARBA00023235"/>
    </source>
</evidence>
<organism evidence="17 18">
    <name type="scientific">Flectobacillus longus</name>
    <dbReference type="NCBI Taxonomy" id="2984207"/>
    <lineage>
        <taxon>Bacteria</taxon>
        <taxon>Pseudomonadati</taxon>
        <taxon>Bacteroidota</taxon>
        <taxon>Cytophagia</taxon>
        <taxon>Cytophagales</taxon>
        <taxon>Flectobacillaceae</taxon>
        <taxon>Flectobacillus</taxon>
    </lineage>
</organism>
<evidence type="ECO:0000256" key="9">
    <source>
        <dbReference type="ARBA" id="ARBA00023204"/>
    </source>
</evidence>
<keyword evidence="10" id="KW-0413">Isomerase</keyword>
<keyword evidence="18" id="KW-1185">Reference proteome</keyword>
<dbReference type="PANTHER" id="PTHR11070:SF67">
    <property type="entry name" value="DNA 3'-5' HELICASE"/>
    <property type="match status" value="1"/>
</dbReference>
<accession>A0ABT6YK33</accession>
<dbReference type="Gene3D" id="3.90.320.10">
    <property type="match status" value="1"/>
</dbReference>
<keyword evidence="9" id="KW-0234">DNA repair</keyword>
<evidence type="ECO:0000256" key="13">
    <source>
        <dbReference type="ARBA" id="ARBA00048988"/>
    </source>
</evidence>
<feature type="domain" description="UvrD-like helicase ATP-binding" evidence="15">
    <location>
        <begin position="1"/>
        <end position="506"/>
    </location>
</feature>
<evidence type="ECO:0000256" key="8">
    <source>
        <dbReference type="ARBA" id="ARBA00023125"/>
    </source>
</evidence>
<dbReference type="RefSeq" id="WP_283369128.1">
    <property type="nucleotide sequence ID" value="NZ_JASHID010000003.1"/>
</dbReference>
<dbReference type="InterPro" id="IPR011604">
    <property type="entry name" value="PDDEXK-like_dom_sf"/>
</dbReference>
<dbReference type="EC" id="5.6.2.4" evidence="12"/>
<evidence type="ECO:0000256" key="3">
    <source>
        <dbReference type="ARBA" id="ARBA00022763"/>
    </source>
</evidence>